<gene>
    <name evidence="2" type="ORF">HYH03_016399</name>
</gene>
<keyword evidence="1" id="KW-0812">Transmembrane</keyword>
<comment type="caution">
    <text evidence="2">The sequence shown here is derived from an EMBL/GenBank/DDBJ whole genome shotgun (WGS) entry which is preliminary data.</text>
</comment>
<keyword evidence="1" id="KW-1133">Transmembrane helix</keyword>
<evidence type="ECO:0000313" key="3">
    <source>
        <dbReference type="Proteomes" id="UP000612055"/>
    </source>
</evidence>
<protein>
    <submittedName>
        <fullName evidence="2">Uncharacterized protein</fullName>
    </submittedName>
</protein>
<name>A0A835XHM9_9CHLO</name>
<accession>A0A835XHM9</accession>
<reference evidence="2" key="1">
    <citation type="journal article" date="2020" name="bioRxiv">
        <title>Comparative genomics of Chlamydomonas.</title>
        <authorList>
            <person name="Craig R.J."/>
            <person name="Hasan A.R."/>
            <person name="Ness R.W."/>
            <person name="Keightley P.D."/>
        </authorList>
    </citation>
    <scope>NUCLEOTIDE SEQUENCE</scope>
    <source>
        <strain evidence="2">CCAP 11/70</strain>
    </source>
</reference>
<sequence length="245" mass="26536">MAHGRKRLGRLLSGPTVDTVNAAEVLELAALLVSLYLLLYTVYSPRGETALSITIAVVNIFTLVVLAGCLLRLHMRSIMQESRIKLRDLVSYMGNSRCAAFFRCVPLDGAAVRNHRTAARSNAVDSAAERDVQLEEGKGTFQGFRGLVQKVVKNPAPVHAEKDNLDLLHGGCLGSLRVKLRALTRFGSALVLWLLSWIMGSVEFAVVLLLGLCSLSAAYVASVLRCQCWGSCCPRKPAGQQGRSA</sequence>
<dbReference type="EMBL" id="JAEHOE010000141">
    <property type="protein sequence ID" value="KAG2484832.1"/>
    <property type="molecule type" value="Genomic_DNA"/>
</dbReference>
<proteinExistence type="predicted"/>
<organism evidence="2 3">
    <name type="scientific">Edaphochlamys debaryana</name>
    <dbReference type="NCBI Taxonomy" id="47281"/>
    <lineage>
        <taxon>Eukaryota</taxon>
        <taxon>Viridiplantae</taxon>
        <taxon>Chlorophyta</taxon>
        <taxon>core chlorophytes</taxon>
        <taxon>Chlorophyceae</taxon>
        <taxon>CS clade</taxon>
        <taxon>Chlamydomonadales</taxon>
        <taxon>Chlamydomonadales incertae sedis</taxon>
        <taxon>Edaphochlamys</taxon>
    </lineage>
</organism>
<evidence type="ECO:0000256" key="1">
    <source>
        <dbReference type="SAM" id="Phobius"/>
    </source>
</evidence>
<dbReference type="AlphaFoldDB" id="A0A835XHM9"/>
<dbReference type="Proteomes" id="UP000612055">
    <property type="component" value="Unassembled WGS sequence"/>
</dbReference>
<feature type="transmembrane region" description="Helical" evidence="1">
    <location>
        <begin position="21"/>
        <end position="43"/>
    </location>
</feature>
<keyword evidence="3" id="KW-1185">Reference proteome</keyword>
<keyword evidence="1" id="KW-0472">Membrane</keyword>
<evidence type="ECO:0000313" key="2">
    <source>
        <dbReference type="EMBL" id="KAG2484832.1"/>
    </source>
</evidence>
<feature type="transmembrane region" description="Helical" evidence="1">
    <location>
        <begin position="49"/>
        <end position="73"/>
    </location>
</feature>